<dbReference type="PANTHER" id="PTHR46889">
    <property type="entry name" value="TRANSPOSASE INSF FOR INSERTION SEQUENCE IS3B-RELATED"/>
    <property type="match status" value="1"/>
</dbReference>
<dbReference type="InterPro" id="IPR050900">
    <property type="entry name" value="Transposase_IS3/IS150/IS904"/>
</dbReference>
<dbReference type="InterPro" id="IPR036397">
    <property type="entry name" value="RNaseH_sf"/>
</dbReference>
<dbReference type="Proteomes" id="UP000198838">
    <property type="component" value="Unassembled WGS sequence"/>
</dbReference>
<evidence type="ECO:0000259" key="1">
    <source>
        <dbReference type="PROSITE" id="PS50994"/>
    </source>
</evidence>
<dbReference type="GO" id="GO:0003676">
    <property type="term" value="F:nucleic acid binding"/>
    <property type="evidence" value="ECO:0007669"/>
    <property type="project" value="InterPro"/>
</dbReference>
<name>A0A1I1ATW4_9FIRM</name>
<protein>
    <submittedName>
        <fullName evidence="2">Transposase</fullName>
    </submittedName>
</protein>
<dbReference type="PANTHER" id="PTHR46889:SF4">
    <property type="entry name" value="TRANSPOSASE INSO FOR INSERTION SEQUENCE ELEMENT IS911B-RELATED"/>
    <property type="match status" value="1"/>
</dbReference>
<proteinExistence type="predicted"/>
<dbReference type="InterPro" id="IPR012337">
    <property type="entry name" value="RNaseH-like_sf"/>
</dbReference>
<keyword evidence="3" id="KW-1185">Reference proteome</keyword>
<dbReference type="PROSITE" id="PS50994">
    <property type="entry name" value="INTEGRASE"/>
    <property type="match status" value="1"/>
</dbReference>
<dbReference type="EMBL" id="FOJY01000054">
    <property type="protein sequence ID" value="SFB41515.1"/>
    <property type="molecule type" value="Genomic_DNA"/>
</dbReference>
<dbReference type="AlphaFoldDB" id="A0A1I1ATW4"/>
<gene>
    <name evidence="2" type="ORF">SAMN05216249_1541</name>
</gene>
<organism evidence="2 3">
    <name type="scientific">Acetitomaculum ruminis DSM 5522</name>
    <dbReference type="NCBI Taxonomy" id="1120918"/>
    <lineage>
        <taxon>Bacteria</taxon>
        <taxon>Bacillati</taxon>
        <taxon>Bacillota</taxon>
        <taxon>Clostridia</taxon>
        <taxon>Lachnospirales</taxon>
        <taxon>Lachnospiraceae</taxon>
        <taxon>Acetitomaculum</taxon>
    </lineage>
</organism>
<dbReference type="InterPro" id="IPR001584">
    <property type="entry name" value="Integrase_cat-core"/>
</dbReference>
<dbReference type="SUPFAM" id="SSF53098">
    <property type="entry name" value="Ribonuclease H-like"/>
    <property type="match status" value="1"/>
</dbReference>
<reference evidence="2 3" key="1">
    <citation type="submission" date="2016-10" db="EMBL/GenBank/DDBJ databases">
        <authorList>
            <person name="de Groot N.N."/>
        </authorList>
    </citation>
    <scope>NUCLEOTIDE SEQUENCE [LARGE SCALE GENOMIC DNA]</scope>
    <source>
        <strain evidence="2 3">DSM 5522</strain>
    </source>
</reference>
<evidence type="ECO:0000313" key="2">
    <source>
        <dbReference type="EMBL" id="SFB41515.1"/>
    </source>
</evidence>
<dbReference type="Gene3D" id="3.30.420.10">
    <property type="entry name" value="Ribonuclease H-like superfamily/Ribonuclease H"/>
    <property type="match status" value="1"/>
</dbReference>
<dbReference type="Pfam" id="PF13683">
    <property type="entry name" value="rve_3"/>
    <property type="match status" value="1"/>
</dbReference>
<accession>A0A1I1ATW4</accession>
<sequence>MDLYRRKIIGWAYDTSVTAELAVKAVKNACLNVPNPEGIFPQSDLETQYTSEIFEKYLTENKILHSFSRKGCPYDNACIASFHSLIKMEEIYRRVYKDSKEAYNNIFEYIKSWYNRQRTHSSLGYKTPTAV</sequence>
<dbReference type="GO" id="GO:0015074">
    <property type="term" value="P:DNA integration"/>
    <property type="evidence" value="ECO:0007669"/>
    <property type="project" value="InterPro"/>
</dbReference>
<dbReference type="STRING" id="1120918.SAMN05216249_1541"/>
<evidence type="ECO:0000313" key="3">
    <source>
        <dbReference type="Proteomes" id="UP000198838"/>
    </source>
</evidence>
<dbReference type="OrthoDB" id="9775203at2"/>
<feature type="domain" description="Integrase catalytic" evidence="1">
    <location>
        <begin position="1"/>
        <end position="131"/>
    </location>
</feature>